<feature type="transmembrane region" description="Helical" evidence="1">
    <location>
        <begin position="114"/>
        <end position="135"/>
    </location>
</feature>
<keyword evidence="1" id="KW-0472">Membrane</keyword>
<feature type="transmembrane region" description="Helical" evidence="1">
    <location>
        <begin position="163"/>
        <end position="183"/>
    </location>
</feature>
<feature type="transmembrane region" description="Helical" evidence="1">
    <location>
        <begin position="84"/>
        <end position="102"/>
    </location>
</feature>
<keyword evidence="1" id="KW-0812">Transmembrane</keyword>
<feature type="transmembrane region" description="Helical" evidence="1">
    <location>
        <begin position="214"/>
        <end position="236"/>
    </location>
</feature>
<dbReference type="GO" id="GO:0016747">
    <property type="term" value="F:acyltransferase activity, transferring groups other than amino-acyl groups"/>
    <property type="evidence" value="ECO:0007669"/>
    <property type="project" value="InterPro"/>
</dbReference>
<dbReference type="PANTHER" id="PTHR37312">
    <property type="entry name" value="MEMBRANE-BOUND ACYLTRANSFERASE YKRP-RELATED"/>
    <property type="match status" value="1"/>
</dbReference>
<dbReference type="AlphaFoldDB" id="A0A1E3APB9"/>
<reference evidence="3 4" key="1">
    <citation type="submission" date="2016-07" db="EMBL/GenBank/DDBJ databases">
        <title>Characterization of isolates of Eisenbergiella tayi derived from blood cultures, using whole genome sequencing.</title>
        <authorList>
            <person name="Burdz T."/>
            <person name="Wiebe D."/>
            <person name="Huynh C."/>
            <person name="Bernard K."/>
        </authorList>
    </citation>
    <scope>NUCLEOTIDE SEQUENCE [LARGE SCALE GENOMIC DNA]</scope>
    <source>
        <strain evidence="3 4">NML 120489</strain>
    </source>
</reference>
<accession>A0A1E3APB9</accession>
<gene>
    <name evidence="3" type="ORF">BEH84_02992</name>
</gene>
<evidence type="ECO:0000256" key="1">
    <source>
        <dbReference type="SAM" id="Phobius"/>
    </source>
</evidence>
<evidence type="ECO:0000259" key="2">
    <source>
        <dbReference type="Pfam" id="PF01757"/>
    </source>
</evidence>
<feature type="transmembrane region" description="Helical" evidence="1">
    <location>
        <begin position="51"/>
        <end position="72"/>
    </location>
</feature>
<name>A0A1E3APB9_9FIRM</name>
<keyword evidence="3" id="KW-0808">Transferase</keyword>
<dbReference type="Proteomes" id="UP000095003">
    <property type="component" value="Unassembled WGS sequence"/>
</dbReference>
<feature type="domain" description="Acyltransferase 3" evidence="2">
    <location>
        <begin position="19"/>
        <end position="337"/>
    </location>
</feature>
<dbReference type="EMBL" id="MCGI01000003">
    <property type="protein sequence ID" value="ODM10563.1"/>
    <property type="molecule type" value="Genomic_DNA"/>
</dbReference>
<organism evidence="3 4">
    <name type="scientific">Eisenbergiella tayi</name>
    <dbReference type="NCBI Taxonomy" id="1432052"/>
    <lineage>
        <taxon>Bacteria</taxon>
        <taxon>Bacillati</taxon>
        <taxon>Bacillota</taxon>
        <taxon>Clostridia</taxon>
        <taxon>Lachnospirales</taxon>
        <taxon>Lachnospiraceae</taxon>
        <taxon>Eisenbergiella</taxon>
    </lineage>
</organism>
<feature type="transmembrane region" description="Helical" evidence="1">
    <location>
        <begin position="260"/>
        <end position="281"/>
    </location>
</feature>
<keyword evidence="3" id="KW-0012">Acyltransferase</keyword>
<evidence type="ECO:0000313" key="3">
    <source>
        <dbReference type="EMBL" id="ODM10563.1"/>
    </source>
</evidence>
<evidence type="ECO:0000313" key="4">
    <source>
        <dbReference type="Proteomes" id="UP000095003"/>
    </source>
</evidence>
<feature type="transmembrane region" description="Helical" evidence="1">
    <location>
        <begin position="288"/>
        <end position="307"/>
    </location>
</feature>
<feature type="transmembrane region" description="Helical" evidence="1">
    <location>
        <begin position="327"/>
        <end position="350"/>
    </location>
</feature>
<proteinExistence type="predicted"/>
<dbReference type="Pfam" id="PF01757">
    <property type="entry name" value="Acyl_transf_3"/>
    <property type="match status" value="1"/>
</dbReference>
<dbReference type="InterPro" id="IPR002656">
    <property type="entry name" value="Acyl_transf_3_dom"/>
</dbReference>
<keyword evidence="1" id="KW-1133">Transmembrane helix</keyword>
<dbReference type="PATRIC" id="fig|1432052.3.peg.3312"/>
<sequence>MEQKVGDAHMLAAGTNRRNYQMDNLKCLLIFSVVFGHMLELFMGKNSPERVIYLVIYSFHMPLFAFVSGVFARYNPSKIKNNMIYPYLIFQTLYLLFSNQILDKDADMQYTTPYWLLWYLFAIIVWNLVLPLVQVEGMKKKMAMLLAAAAASVFIGFDEKAGYFLSASRIVEFFPYFLLGVYYRDMKRKAQETASGLRKEKEQPDYQADKRKKWLIKGAAILILGIILGAFVWLIGQNVEDIKSAWFYGSISYEKGNYGWQFRLLSIAAALLWLAFFLLCMPVRKIPFLSYIGANTMPVYLLHGFVIKLLSKIKFFSFIEHEEAVALLFSVLLVAVFSWKPLVEFLAPLFRWNRQDFDRRGRKKIGKRVNAG</sequence>
<comment type="caution">
    <text evidence="3">The sequence shown here is derived from an EMBL/GenBank/DDBJ whole genome shotgun (WGS) entry which is preliminary data.</text>
</comment>
<dbReference type="InterPro" id="IPR052734">
    <property type="entry name" value="Nod_factor_acetyltransferase"/>
</dbReference>
<protein>
    <submittedName>
        <fullName evidence="3">Acyltransferase family protein</fullName>
    </submittedName>
</protein>
<dbReference type="PANTHER" id="PTHR37312:SF1">
    <property type="entry name" value="MEMBRANE-BOUND ACYLTRANSFERASE YKRP-RELATED"/>
    <property type="match status" value="1"/>
</dbReference>